<gene>
    <name evidence="2" type="ORF">Shyd_15730</name>
</gene>
<feature type="region of interest" description="Disordered" evidence="1">
    <location>
        <begin position="109"/>
        <end position="150"/>
    </location>
</feature>
<reference evidence="2" key="1">
    <citation type="submission" date="2024-05" db="EMBL/GenBank/DDBJ databases">
        <title>Whole genome shotgun sequence of Streptomyces hydrogenans NBRC 13475.</title>
        <authorList>
            <person name="Komaki H."/>
            <person name="Tamura T."/>
        </authorList>
    </citation>
    <scope>NUCLEOTIDE SEQUENCE</scope>
    <source>
        <strain evidence="2">NBRC 13475</strain>
    </source>
</reference>
<feature type="region of interest" description="Disordered" evidence="1">
    <location>
        <begin position="59"/>
        <end position="86"/>
    </location>
</feature>
<proteinExistence type="predicted"/>
<sequence>MAGPARRTPPAPAGYHPYILLLPPGPLSGRSLKQPTEAELRSLAVGFDLHELAVEDALEAHQRPKPERYGDTLLGPPGREGCRDRLVPEPVPARDALALDLALRSRAVPGEEGGVAPARHALAPERASVREKISSGSATLPERRSFTSSR</sequence>
<keyword evidence="3" id="KW-1185">Reference proteome</keyword>
<evidence type="ECO:0000313" key="2">
    <source>
        <dbReference type="EMBL" id="GHI20202.1"/>
    </source>
</evidence>
<dbReference type="InterPro" id="IPR045861">
    <property type="entry name" value="CorA_cytoplasmic_dom"/>
</dbReference>
<dbReference type="Proteomes" id="UP001052739">
    <property type="component" value="Unassembled WGS sequence"/>
</dbReference>
<name>A0ABQ3P5A8_9ACTN</name>
<dbReference type="Gene3D" id="3.30.460.20">
    <property type="entry name" value="CorA soluble domain-like"/>
    <property type="match status" value="1"/>
</dbReference>
<dbReference type="EMBL" id="BNDW01000004">
    <property type="protein sequence ID" value="GHI20202.1"/>
    <property type="molecule type" value="Genomic_DNA"/>
</dbReference>
<feature type="compositionally biased region" description="Basic and acidic residues" evidence="1">
    <location>
        <begin position="59"/>
        <end position="70"/>
    </location>
</feature>
<evidence type="ECO:0000313" key="3">
    <source>
        <dbReference type="Proteomes" id="UP001052739"/>
    </source>
</evidence>
<feature type="compositionally biased region" description="Basic and acidic residues" evidence="1">
    <location>
        <begin position="141"/>
        <end position="150"/>
    </location>
</feature>
<evidence type="ECO:0000256" key="1">
    <source>
        <dbReference type="SAM" id="MobiDB-lite"/>
    </source>
</evidence>
<protein>
    <submittedName>
        <fullName evidence="2">Uncharacterized protein</fullName>
    </submittedName>
</protein>
<accession>A0ABQ3P5A8</accession>
<comment type="caution">
    <text evidence="2">The sequence shown here is derived from an EMBL/GenBank/DDBJ whole genome shotgun (WGS) entry which is preliminary data.</text>
</comment>
<dbReference type="SUPFAM" id="SSF143865">
    <property type="entry name" value="CorA soluble domain-like"/>
    <property type="match status" value="1"/>
</dbReference>
<organism evidence="2 3">
    <name type="scientific">Streptomyces hydrogenans</name>
    <dbReference type="NCBI Taxonomy" id="1873719"/>
    <lineage>
        <taxon>Bacteria</taxon>
        <taxon>Bacillati</taxon>
        <taxon>Actinomycetota</taxon>
        <taxon>Actinomycetes</taxon>
        <taxon>Kitasatosporales</taxon>
        <taxon>Streptomycetaceae</taxon>
        <taxon>Streptomyces</taxon>
    </lineage>
</organism>